<dbReference type="EMBL" id="SWFT01000051">
    <property type="protein sequence ID" value="KAA8904913.1"/>
    <property type="molecule type" value="Genomic_DNA"/>
</dbReference>
<dbReference type="CDD" id="cd20524">
    <property type="entry name" value="CYCLIN_CCNH_rpt1"/>
    <property type="match status" value="1"/>
</dbReference>
<dbReference type="CDD" id="cd20525">
    <property type="entry name" value="CYCLIN_CCNH_rpt2"/>
    <property type="match status" value="1"/>
</dbReference>
<dbReference type="PANTHER" id="PTHR10026">
    <property type="entry name" value="CYCLIN"/>
    <property type="match status" value="1"/>
</dbReference>
<reference evidence="5 6" key="1">
    <citation type="submission" date="2019-07" db="EMBL/GenBank/DDBJ databases">
        <title>Genome assembly of two rare yeast pathogens: Diutina rugosa and Trichomonascus ciferrii.</title>
        <authorList>
            <person name="Mixao V."/>
            <person name="Saus E."/>
            <person name="Hansen A."/>
            <person name="Lass-Flor C."/>
            <person name="Gabaldon T."/>
        </authorList>
    </citation>
    <scope>NUCLEOTIDE SEQUENCE [LARGE SCALE GENOMIC DNA]</scope>
    <source>
        <strain evidence="5 6">CBS 613</strain>
    </source>
</reference>
<protein>
    <recommendedName>
        <fullName evidence="4">Cyclin-like domain-containing protein</fullName>
    </recommendedName>
</protein>
<gene>
    <name evidence="5" type="ORF">DIURU_001749</name>
</gene>
<dbReference type="InterPro" id="IPR006671">
    <property type="entry name" value="Cyclin_N"/>
</dbReference>
<dbReference type="InterPro" id="IPR031658">
    <property type="entry name" value="Cyclin_C_2"/>
</dbReference>
<comment type="caution">
    <text evidence="5">The sequence shown here is derived from an EMBL/GenBank/DDBJ whole genome shotgun (WGS) entry which is preliminary data.</text>
</comment>
<dbReference type="Proteomes" id="UP000449547">
    <property type="component" value="Unassembled WGS sequence"/>
</dbReference>
<keyword evidence="1 2" id="KW-0195">Cyclin</keyword>
<sequence>MTQEAPPTKARSVTGDDLYRRSSQYRLWSYTPESLAERKRHTHERGVRKVNDKFDEAHKRLCEQHPQAFADHGPQLSRDALVEYFTLQEETSYLTYYCMMILRLSDSLKMPSQVKATAVSFFRKFYLENSVMEFHPRNVLFTCVFLAAKSENCFMKLEAFVNAARKSNSKLTEKDISDLEFTVLSSLKFTLLVHHPFRPLYGFFLDFQQVLIQAANPPVLTVDRLGALYDRAKRWLSDQALLTDVQFLFTPPQIALAALYSVDPAMVETYINKKFPTPTETKVEATPETKAETKAETNGETNGETEEAEEPAPPTPQQLLEVVKQCAQLGSAVPEEDKEAIREIDKKGFFCLHPTRLIEKRLKKLNPTPPPPPQ</sequence>
<evidence type="ECO:0000259" key="4">
    <source>
        <dbReference type="SMART" id="SM00385"/>
    </source>
</evidence>
<evidence type="ECO:0000313" key="5">
    <source>
        <dbReference type="EMBL" id="KAA8904913.1"/>
    </source>
</evidence>
<feature type="domain" description="Cyclin-like" evidence="4">
    <location>
        <begin position="99"/>
        <end position="185"/>
    </location>
</feature>
<evidence type="ECO:0000313" key="6">
    <source>
        <dbReference type="Proteomes" id="UP000449547"/>
    </source>
</evidence>
<dbReference type="AlphaFoldDB" id="A0A642UT06"/>
<dbReference type="OMA" id="FRVEQNT"/>
<dbReference type="SUPFAM" id="SSF47954">
    <property type="entry name" value="Cyclin-like"/>
    <property type="match status" value="2"/>
</dbReference>
<dbReference type="Gene3D" id="1.10.472.10">
    <property type="entry name" value="Cyclin-like"/>
    <property type="match status" value="2"/>
</dbReference>
<keyword evidence="6" id="KW-1185">Reference proteome</keyword>
<dbReference type="InterPro" id="IPR013763">
    <property type="entry name" value="Cyclin-like_dom"/>
</dbReference>
<feature type="compositionally biased region" description="Basic and acidic residues" evidence="3">
    <location>
        <begin position="281"/>
        <end position="297"/>
    </location>
</feature>
<evidence type="ECO:0000256" key="3">
    <source>
        <dbReference type="SAM" id="MobiDB-lite"/>
    </source>
</evidence>
<dbReference type="Pfam" id="PF16899">
    <property type="entry name" value="Cyclin_C_2"/>
    <property type="match status" value="1"/>
</dbReference>
<feature type="region of interest" description="Disordered" evidence="3">
    <location>
        <begin position="278"/>
        <end position="318"/>
    </location>
</feature>
<dbReference type="VEuPathDB" id="FungiDB:DIURU_001749"/>
<dbReference type="OrthoDB" id="340962at2759"/>
<dbReference type="SMART" id="SM00385">
    <property type="entry name" value="CYCLIN"/>
    <property type="match status" value="1"/>
</dbReference>
<comment type="similarity">
    <text evidence="2">Belongs to the cyclin family.</text>
</comment>
<evidence type="ECO:0000256" key="2">
    <source>
        <dbReference type="RuleBase" id="RU000383"/>
    </source>
</evidence>
<organism evidence="5 6">
    <name type="scientific">Diutina rugosa</name>
    <name type="common">Yeast</name>
    <name type="synonym">Candida rugosa</name>
    <dbReference type="NCBI Taxonomy" id="5481"/>
    <lineage>
        <taxon>Eukaryota</taxon>
        <taxon>Fungi</taxon>
        <taxon>Dikarya</taxon>
        <taxon>Ascomycota</taxon>
        <taxon>Saccharomycotina</taxon>
        <taxon>Pichiomycetes</taxon>
        <taxon>Debaryomycetaceae</taxon>
        <taxon>Diutina</taxon>
    </lineage>
</organism>
<dbReference type="RefSeq" id="XP_034013428.1">
    <property type="nucleotide sequence ID" value="XM_034154326.1"/>
</dbReference>
<dbReference type="GeneID" id="54780402"/>
<accession>A0A642UT06</accession>
<dbReference type="GO" id="GO:0016538">
    <property type="term" value="F:cyclin-dependent protein serine/threonine kinase regulator activity"/>
    <property type="evidence" value="ECO:0007669"/>
    <property type="project" value="InterPro"/>
</dbReference>
<dbReference type="InterPro" id="IPR036915">
    <property type="entry name" value="Cyclin-like_sf"/>
</dbReference>
<dbReference type="GO" id="GO:0006357">
    <property type="term" value="P:regulation of transcription by RNA polymerase II"/>
    <property type="evidence" value="ECO:0007669"/>
    <property type="project" value="InterPro"/>
</dbReference>
<proteinExistence type="inferred from homology"/>
<name>A0A642UT06_DIURU</name>
<dbReference type="InterPro" id="IPR043198">
    <property type="entry name" value="Cyclin/Ssn8"/>
</dbReference>
<dbReference type="Pfam" id="PF00134">
    <property type="entry name" value="Cyclin_N"/>
    <property type="match status" value="1"/>
</dbReference>
<evidence type="ECO:0000256" key="1">
    <source>
        <dbReference type="ARBA" id="ARBA00023127"/>
    </source>
</evidence>